<evidence type="ECO:0000256" key="1">
    <source>
        <dbReference type="SAM" id="Phobius"/>
    </source>
</evidence>
<evidence type="ECO:0000313" key="2">
    <source>
        <dbReference type="EMBL" id="MBT1711001.1"/>
    </source>
</evidence>
<protein>
    <submittedName>
        <fullName evidence="2">Uncharacterized protein</fullName>
    </submittedName>
</protein>
<keyword evidence="1" id="KW-1133">Transmembrane helix</keyword>
<gene>
    <name evidence="2" type="ORF">KK062_22350</name>
</gene>
<dbReference type="EMBL" id="JAHESE010000028">
    <property type="protein sequence ID" value="MBT1711001.1"/>
    <property type="molecule type" value="Genomic_DNA"/>
</dbReference>
<organism evidence="2 3">
    <name type="scientific">Dawidia cretensis</name>
    <dbReference type="NCBI Taxonomy" id="2782350"/>
    <lineage>
        <taxon>Bacteria</taxon>
        <taxon>Pseudomonadati</taxon>
        <taxon>Bacteroidota</taxon>
        <taxon>Cytophagia</taxon>
        <taxon>Cytophagales</taxon>
        <taxon>Chryseotaleaceae</taxon>
        <taxon>Dawidia</taxon>
    </lineage>
</organism>
<keyword evidence="3" id="KW-1185">Reference proteome</keyword>
<name>A0AAP2E0Z5_9BACT</name>
<keyword evidence="1" id="KW-0472">Membrane</keyword>
<feature type="transmembrane region" description="Helical" evidence="1">
    <location>
        <begin position="162"/>
        <end position="181"/>
    </location>
</feature>
<dbReference type="Proteomes" id="UP001319080">
    <property type="component" value="Unassembled WGS sequence"/>
</dbReference>
<accession>A0AAP2E0Z5</accession>
<reference evidence="2 3" key="1">
    <citation type="submission" date="2021-05" db="EMBL/GenBank/DDBJ databases">
        <title>A Polyphasic approach of four new species of the genus Ohtaekwangia: Ohtaekwangia histidinii sp. nov., Ohtaekwangia cretensis sp. nov., Ohtaekwangia indiensis sp. nov., Ohtaekwangia reichenbachii sp. nov. from diverse environment.</title>
        <authorList>
            <person name="Octaviana S."/>
        </authorList>
    </citation>
    <scope>NUCLEOTIDE SEQUENCE [LARGE SCALE GENOMIC DNA]</scope>
    <source>
        <strain evidence="2 3">PWU5</strain>
    </source>
</reference>
<proteinExistence type="predicted"/>
<dbReference type="RefSeq" id="WP_254086579.1">
    <property type="nucleotide sequence ID" value="NZ_JAHESE010000028.1"/>
</dbReference>
<evidence type="ECO:0000313" key="3">
    <source>
        <dbReference type="Proteomes" id="UP001319080"/>
    </source>
</evidence>
<comment type="caution">
    <text evidence="2">The sequence shown here is derived from an EMBL/GenBank/DDBJ whole genome shotgun (WGS) entry which is preliminary data.</text>
</comment>
<sequence length="214" mass="24806">MEDSIESVWKKGFLHENSLVAPKINNLYNRKSMHVVERVKRMFRINQRMIVAMSFILPVIHYFVDALWQGLAASVLLLLTGWYNHRVLLGIKTLDTGATSLDYLKSFDRWLTDVLLKTERIVRFSYPLYVLISVSTIWSAWSKQGITLKIHQKFPDLLPLEHLPIIALVVAGGLALLMFGFSTKIHQWEMRLTYGRVFGKLKDTIAEMETLNRE</sequence>
<keyword evidence="1" id="KW-0812">Transmembrane</keyword>
<dbReference type="AlphaFoldDB" id="A0AAP2E0Z5"/>